<evidence type="ECO:0008006" key="4">
    <source>
        <dbReference type="Google" id="ProtNLM"/>
    </source>
</evidence>
<dbReference type="OrthoDB" id="2960311at2"/>
<feature type="compositionally biased region" description="Basic and acidic residues" evidence="1">
    <location>
        <begin position="76"/>
        <end position="108"/>
    </location>
</feature>
<feature type="compositionally biased region" description="Acidic residues" evidence="1">
    <location>
        <begin position="210"/>
        <end position="229"/>
    </location>
</feature>
<protein>
    <recommendedName>
        <fullName evidence="4">SipL SPOCS domain-containing protein</fullName>
    </recommendedName>
</protein>
<dbReference type="RefSeq" id="WP_075036153.1">
    <property type="nucleotide sequence ID" value="NZ_FOSB01000004.1"/>
</dbReference>
<feature type="region of interest" description="Disordered" evidence="1">
    <location>
        <begin position="180"/>
        <end position="232"/>
    </location>
</feature>
<sequence>MKRDEIKFYQKRWSKRDHRKTHYPDSDEQLNTHSLFDDLSLEEEPSKENSPNQEIYTPHKSEGEIPRPIISLPSKIIKDKEDAKLAESRKRMSSFRKEAAPMQEHSDESVDEESAFESSEEAKGTGWKRGKQGNPFLAEILSMLEESQSGEWSIIEEQTDTKEEENPFEEHSILTDIAASLDEQSGFKNPYHTPHDSNMEKDDFIFSDEFSLEDESSAQEGDGEDDESILESSSLINDIISMFDEPSPLIDELEEEYEESGPSSRDLSSSPEESHECLEEEEWQEESSSEASLCFPESEESSPSGEELSEEEYVDPSEKTVVKVPVLLSCVTVDIDFMETLDVPTDICEMIDMELSLHSLETKVVSPSCYAFISGVIRAELQYNNGTSVQLLKLPIPLEKVVPVKWRKQPLLPYSNKKEYYFGADGGQESNPHMEFYQTFIDPIECEGKSVRVVSHHESLSDGKFHIHGTAQLVINLLQQQYVTI</sequence>
<feature type="region of interest" description="Disordered" evidence="1">
    <location>
        <begin position="13"/>
        <end position="132"/>
    </location>
</feature>
<proteinExistence type="predicted"/>
<dbReference type="EMBL" id="FOSB01000004">
    <property type="protein sequence ID" value="SFJ78084.1"/>
    <property type="molecule type" value="Genomic_DNA"/>
</dbReference>
<feature type="compositionally biased region" description="Basic and acidic residues" evidence="1">
    <location>
        <begin position="193"/>
        <end position="204"/>
    </location>
</feature>
<accession>A0A1I3U3I4</accession>
<feature type="region of interest" description="Disordered" evidence="1">
    <location>
        <begin position="253"/>
        <end position="316"/>
    </location>
</feature>
<evidence type="ECO:0000256" key="1">
    <source>
        <dbReference type="SAM" id="MobiDB-lite"/>
    </source>
</evidence>
<evidence type="ECO:0000313" key="3">
    <source>
        <dbReference type="Proteomes" id="UP000183557"/>
    </source>
</evidence>
<reference evidence="3" key="1">
    <citation type="submission" date="2016-10" db="EMBL/GenBank/DDBJ databases">
        <authorList>
            <person name="Varghese N."/>
            <person name="Submissions S."/>
        </authorList>
    </citation>
    <scope>NUCLEOTIDE SEQUENCE [LARGE SCALE GENOMIC DNA]</scope>
    <source>
        <strain evidence="3">CGMCC 1.3704</strain>
    </source>
</reference>
<keyword evidence="3" id="KW-1185">Reference proteome</keyword>
<feature type="compositionally biased region" description="Acidic residues" evidence="1">
    <location>
        <begin position="278"/>
        <end position="288"/>
    </location>
</feature>
<organism evidence="2 3">
    <name type="scientific">Halobacillus dabanensis</name>
    <dbReference type="NCBI Taxonomy" id="240302"/>
    <lineage>
        <taxon>Bacteria</taxon>
        <taxon>Bacillati</taxon>
        <taxon>Bacillota</taxon>
        <taxon>Bacilli</taxon>
        <taxon>Bacillales</taxon>
        <taxon>Bacillaceae</taxon>
        <taxon>Halobacillus</taxon>
    </lineage>
</organism>
<dbReference type="Proteomes" id="UP000183557">
    <property type="component" value="Unassembled WGS sequence"/>
</dbReference>
<dbReference type="AlphaFoldDB" id="A0A1I3U3I4"/>
<feature type="compositionally biased region" description="Acidic residues" evidence="1">
    <location>
        <begin position="109"/>
        <end position="119"/>
    </location>
</feature>
<name>A0A1I3U3I4_HALDA</name>
<evidence type="ECO:0000313" key="2">
    <source>
        <dbReference type="EMBL" id="SFJ78084.1"/>
    </source>
</evidence>
<feature type="compositionally biased region" description="Low complexity" evidence="1">
    <location>
        <begin position="260"/>
        <end position="271"/>
    </location>
</feature>
<gene>
    <name evidence="2" type="ORF">SAMN04487936_104175</name>
</gene>